<reference evidence="2 4" key="1">
    <citation type="submission" date="2008-03" db="EMBL/GenBank/DDBJ databases">
        <title>Annotation of Ixodes scapularis.</title>
        <authorList>
            <consortium name="Ixodes scapularis Genome Project Consortium"/>
            <person name="Caler E."/>
            <person name="Hannick L.I."/>
            <person name="Bidwell S."/>
            <person name="Joardar V."/>
            <person name="Thiagarajan M."/>
            <person name="Amedeo P."/>
            <person name="Galinsky K.J."/>
            <person name="Schobel S."/>
            <person name="Inman J."/>
            <person name="Hostetler J."/>
            <person name="Miller J."/>
            <person name="Hammond M."/>
            <person name="Megy K."/>
            <person name="Lawson D."/>
            <person name="Kodira C."/>
            <person name="Sutton G."/>
            <person name="Meyer J."/>
            <person name="Hill C.A."/>
            <person name="Birren B."/>
            <person name="Nene V."/>
            <person name="Collins F."/>
            <person name="Alarcon-Chaidez F."/>
            <person name="Wikel S."/>
            <person name="Strausberg R."/>
        </authorList>
    </citation>
    <scope>NUCLEOTIDE SEQUENCE [LARGE SCALE GENOMIC DNA]</scope>
    <source>
        <strain evidence="4">Wikel</strain>
        <strain evidence="2">Wikel colony</strain>
    </source>
</reference>
<gene>
    <name evidence="2" type="ORF">IscW_ISCW003440</name>
</gene>
<evidence type="ECO:0000313" key="3">
    <source>
        <dbReference type="EnsemblMetazoa" id="ISCW003440-PA"/>
    </source>
</evidence>
<protein>
    <recommendedName>
        <fullName evidence="5">Secreted protein</fullName>
    </recommendedName>
</protein>
<organism>
    <name type="scientific">Ixodes scapularis</name>
    <name type="common">Black-legged tick</name>
    <name type="synonym">Deer tick</name>
    <dbReference type="NCBI Taxonomy" id="6945"/>
    <lineage>
        <taxon>Eukaryota</taxon>
        <taxon>Metazoa</taxon>
        <taxon>Ecdysozoa</taxon>
        <taxon>Arthropoda</taxon>
        <taxon>Chelicerata</taxon>
        <taxon>Arachnida</taxon>
        <taxon>Acari</taxon>
        <taxon>Parasitiformes</taxon>
        <taxon>Ixodida</taxon>
        <taxon>Ixodoidea</taxon>
        <taxon>Ixodidae</taxon>
        <taxon>Ixodinae</taxon>
        <taxon>Ixodes</taxon>
    </lineage>
</organism>
<dbReference type="InParanoid" id="B7PA21"/>
<dbReference type="EMBL" id="ABJB010482589">
    <property type="status" value="NOT_ANNOTATED_CDS"/>
    <property type="molecule type" value="Genomic_DNA"/>
</dbReference>
<name>B7PA21_IXOSC</name>
<sequence length="85" mass="9793">MLSLMLPCRCARTSFILMCTFPSCPSCIVEEGRCELWRTPQTLWQAPLCFLLTKDKNARSPIYSTRWFQAKNETHSARLLGLPLL</sequence>
<proteinExistence type="predicted"/>
<dbReference type="EMBL" id="DS668644">
    <property type="protein sequence ID" value="EEC03443.1"/>
    <property type="molecule type" value="Genomic_DNA"/>
</dbReference>
<evidence type="ECO:0000313" key="2">
    <source>
        <dbReference type="EMBL" id="EEC03443.1"/>
    </source>
</evidence>
<evidence type="ECO:0008006" key="5">
    <source>
        <dbReference type="Google" id="ProtNLM"/>
    </source>
</evidence>
<keyword evidence="4" id="KW-1185">Reference proteome</keyword>
<dbReference type="AlphaFoldDB" id="B7PA21"/>
<feature type="chain" id="PRO_5014567942" description="Secreted protein" evidence="1">
    <location>
        <begin position="27"/>
        <end position="85"/>
    </location>
</feature>
<evidence type="ECO:0000256" key="1">
    <source>
        <dbReference type="SAM" id="SignalP"/>
    </source>
</evidence>
<dbReference type="VEuPathDB" id="VectorBase:ISCW003440"/>
<keyword evidence="1" id="KW-0732">Signal</keyword>
<dbReference type="EnsemblMetazoa" id="ISCW003440-RA">
    <property type="protein sequence ID" value="ISCW003440-PA"/>
    <property type="gene ID" value="ISCW003440"/>
</dbReference>
<reference evidence="3" key="2">
    <citation type="submission" date="2020-05" db="UniProtKB">
        <authorList>
            <consortium name="EnsemblMetazoa"/>
        </authorList>
    </citation>
    <scope>IDENTIFICATION</scope>
    <source>
        <strain evidence="3">wikel</strain>
    </source>
</reference>
<evidence type="ECO:0000313" key="4">
    <source>
        <dbReference type="Proteomes" id="UP000001555"/>
    </source>
</evidence>
<feature type="signal peptide" evidence="1">
    <location>
        <begin position="1"/>
        <end position="26"/>
    </location>
</feature>
<accession>B7PA21</accession>
<dbReference type="Proteomes" id="UP000001555">
    <property type="component" value="Unassembled WGS sequence"/>
</dbReference>
<dbReference type="VEuPathDB" id="VectorBase:ISCI003440"/>
<dbReference type="HOGENOM" id="CLU_2515143_0_0_1"/>
<dbReference type="PaxDb" id="6945-B7PA21"/>